<dbReference type="EMBL" id="CP048409">
    <property type="protein sequence ID" value="QIA09791.1"/>
    <property type="molecule type" value="Genomic_DNA"/>
</dbReference>
<dbReference type="RefSeq" id="WP_163348760.1">
    <property type="nucleotide sequence ID" value="NZ_CP048409.1"/>
</dbReference>
<dbReference type="Proteomes" id="UP000474630">
    <property type="component" value="Chromosome"/>
</dbReference>
<evidence type="ECO:0000256" key="14">
    <source>
        <dbReference type="ARBA" id="ARBA00044898"/>
    </source>
</evidence>
<sequence length="425" mass="46934">MHNKQVTIPGWLRWVALVAVSLTMFGSYYMYDSVAYVAKDFIELLGFSQTNIGQLYTVYSIAAVIVLFFSGIFIDKYGTRVSMVLFGAICSVAGFVTAFSDNLTIILIGRFILGFGSEPLIVALTVALAKWFKGKELGFALGINLLIGRGGSYFVDRSNTWASSIYDMGWQPVLYLAAGVGLLCFFGGVIYYFIERWTQKRYVLGEAEETEKLDFKGLFKYSPSFWYVVILCLTFYSAIFPFRGFAPTFYQDAHGVTEQMAGKLNSVLIMATMFATPVIGLLIDKIGRRALMMLIGSIIILPVYVMFAYGNMSLYIPVTLMGISFSLIPAVMWPSVAYIVEERKLGTAYALMTLLQQLGVAAMAWLIGVTNDVSGASASNPEGYIPGMWIFSILGFVGLLFSFLLRRAEKGPKGHGLEEPSGSKN</sequence>
<dbReference type="GO" id="GO:0005765">
    <property type="term" value="C:lysosomal membrane"/>
    <property type="evidence" value="ECO:0007669"/>
    <property type="project" value="UniProtKB-SubCell"/>
</dbReference>
<evidence type="ECO:0000256" key="8">
    <source>
        <dbReference type="ARBA" id="ARBA00044876"/>
    </source>
</evidence>
<evidence type="ECO:0000256" key="18">
    <source>
        <dbReference type="ARBA" id="ARBA00044912"/>
    </source>
</evidence>
<dbReference type="InterPro" id="IPR052187">
    <property type="entry name" value="MFSD1"/>
</dbReference>
<feature type="transmembrane region" description="Helical" evidence="25">
    <location>
        <begin position="290"/>
        <end position="309"/>
    </location>
</feature>
<dbReference type="PANTHER" id="PTHR23512">
    <property type="entry name" value="MAJOR FACILITATOR SUPERFAMILY DOMAIN-CONTAINING PROTEIN 1"/>
    <property type="match status" value="1"/>
</dbReference>
<dbReference type="PROSITE" id="PS50850">
    <property type="entry name" value="MFS"/>
    <property type="match status" value="1"/>
</dbReference>
<dbReference type="InterPro" id="IPR020846">
    <property type="entry name" value="MFS_dom"/>
</dbReference>
<feature type="transmembrane region" description="Helical" evidence="25">
    <location>
        <begin position="105"/>
        <end position="129"/>
    </location>
</feature>
<evidence type="ECO:0000256" key="24">
    <source>
        <dbReference type="ARBA" id="ARBA00046376"/>
    </source>
</evidence>
<dbReference type="Gene3D" id="1.20.1250.20">
    <property type="entry name" value="MFS general substrate transporter like domains"/>
    <property type="match status" value="2"/>
</dbReference>
<dbReference type="PANTHER" id="PTHR23512:SF3">
    <property type="entry name" value="MAJOR FACILITATOR SUPERFAMILY DOMAIN-CONTAINING PROTEIN 1"/>
    <property type="match status" value="1"/>
</dbReference>
<proteinExistence type="inferred from homology"/>
<evidence type="ECO:0000256" key="13">
    <source>
        <dbReference type="ARBA" id="ARBA00044893"/>
    </source>
</evidence>
<evidence type="ECO:0000313" key="27">
    <source>
        <dbReference type="EMBL" id="QIA09791.1"/>
    </source>
</evidence>
<dbReference type="KEGG" id="drc:G0Q07_19710"/>
<comment type="subcellular location">
    <subcellularLocation>
        <location evidence="1">Lysosome membrane</location>
        <topology evidence="1">Multi-pass membrane protein</topology>
    </subcellularLocation>
</comment>
<evidence type="ECO:0000256" key="4">
    <source>
        <dbReference type="ARBA" id="ARBA00022692"/>
    </source>
</evidence>
<protein>
    <recommendedName>
        <fullName evidence="21">Lysosomal dipeptide transporter MFSD1</fullName>
    </recommendedName>
    <alternativeName>
        <fullName evidence="22">Major facilitator superfamily domain-containing protein 1</fullName>
    </alternativeName>
</protein>
<evidence type="ECO:0000256" key="7">
    <source>
        <dbReference type="ARBA" id="ARBA00023228"/>
    </source>
</evidence>
<comment type="subunit">
    <text evidence="24">Homodimer. Interacts with lysosomal protein GLMP (via lumenal domain); the interaction starts while both proteins are still in the endoplasmic reticulum and is required for stabilization of MFSD1 in lysosomes but has no direct effect on its targeting to lysosomes or transporter activity.</text>
</comment>
<evidence type="ECO:0000256" key="10">
    <source>
        <dbReference type="ARBA" id="ARBA00044881"/>
    </source>
</evidence>
<keyword evidence="7" id="KW-0458">Lysosome</keyword>
<dbReference type="InterPro" id="IPR036259">
    <property type="entry name" value="MFS_trans_sf"/>
</dbReference>
<comment type="catalytic activity">
    <reaction evidence="12">
        <text>L-lysyl-L-alpha-amino acid(out) = L-lysyl-L-alpha-amino acid(in)</text>
        <dbReference type="Rhea" id="RHEA:79387"/>
        <dbReference type="ChEBI" id="CHEBI:229965"/>
    </reaction>
</comment>
<comment type="catalytic activity">
    <reaction evidence="19">
        <text>L-alanyl-L-lysine(out) = L-alanyl-L-lysine(in)</text>
        <dbReference type="Rhea" id="RHEA:79415"/>
        <dbReference type="ChEBI" id="CHEBI:192470"/>
    </reaction>
</comment>
<evidence type="ECO:0000256" key="12">
    <source>
        <dbReference type="ARBA" id="ARBA00044891"/>
    </source>
</evidence>
<dbReference type="Pfam" id="PF07690">
    <property type="entry name" value="MFS_1"/>
    <property type="match status" value="1"/>
</dbReference>
<evidence type="ECO:0000256" key="25">
    <source>
        <dbReference type="SAM" id="Phobius"/>
    </source>
</evidence>
<dbReference type="InterPro" id="IPR011701">
    <property type="entry name" value="MFS"/>
</dbReference>
<comment type="catalytic activity">
    <reaction evidence="14">
        <text>L-aspartyl-L-lysine(out) = L-aspartyl-L-lysine(in)</text>
        <dbReference type="Rhea" id="RHEA:79411"/>
        <dbReference type="ChEBI" id="CHEBI:229953"/>
    </reaction>
</comment>
<dbReference type="SUPFAM" id="SSF103473">
    <property type="entry name" value="MFS general substrate transporter"/>
    <property type="match status" value="1"/>
</dbReference>
<dbReference type="AlphaFoldDB" id="A0A6C0RKI7"/>
<feature type="transmembrane region" description="Helical" evidence="25">
    <location>
        <begin position="81"/>
        <end position="99"/>
    </location>
</feature>
<comment type="catalytic activity">
    <reaction evidence="9">
        <text>L-histidyl-glycine(out) = L-histidyl-glycine(in)</text>
        <dbReference type="Rhea" id="RHEA:79395"/>
        <dbReference type="ChEBI" id="CHEBI:229957"/>
    </reaction>
</comment>
<evidence type="ECO:0000256" key="19">
    <source>
        <dbReference type="ARBA" id="ARBA00044919"/>
    </source>
</evidence>
<evidence type="ECO:0000259" key="26">
    <source>
        <dbReference type="PROSITE" id="PS50850"/>
    </source>
</evidence>
<keyword evidence="5 25" id="KW-1133">Transmembrane helix</keyword>
<gene>
    <name evidence="27" type="ORF">G0Q07_19710</name>
</gene>
<comment type="similarity">
    <text evidence="2">Belongs to the major facilitator superfamily.</text>
</comment>
<dbReference type="PROSITE" id="PS00216">
    <property type="entry name" value="SUGAR_TRANSPORT_1"/>
    <property type="match status" value="1"/>
</dbReference>
<comment type="catalytic activity">
    <reaction evidence="17">
        <text>L-arginyl-glycine(out) = L-arginyl-glycine(in)</text>
        <dbReference type="Rhea" id="RHEA:79391"/>
        <dbReference type="ChEBI" id="CHEBI:229955"/>
    </reaction>
</comment>
<comment type="catalytic activity">
    <reaction evidence="20">
        <text>L-lysyl-glycine(out) = L-lysyl-glycine(in)</text>
        <dbReference type="Rhea" id="RHEA:79407"/>
        <dbReference type="ChEBI" id="CHEBI:191202"/>
    </reaction>
</comment>
<dbReference type="InterPro" id="IPR005829">
    <property type="entry name" value="Sugar_transporter_CS"/>
</dbReference>
<evidence type="ECO:0000256" key="1">
    <source>
        <dbReference type="ARBA" id="ARBA00004155"/>
    </source>
</evidence>
<evidence type="ECO:0000256" key="3">
    <source>
        <dbReference type="ARBA" id="ARBA00022448"/>
    </source>
</evidence>
<comment type="catalytic activity">
    <reaction evidence="13">
        <text>L-alpha-aminoacyl-L-lysine(out) = L-alpha-aminoacyl-L-lysine(in)</text>
        <dbReference type="Rhea" id="RHEA:79383"/>
        <dbReference type="ChEBI" id="CHEBI:229966"/>
    </reaction>
</comment>
<reference evidence="27 28" key="1">
    <citation type="submission" date="2020-02" db="EMBL/GenBank/DDBJ databases">
        <title>Genome sequencing for Draconibacterium sp. strain M1.</title>
        <authorList>
            <person name="Park S.-J."/>
        </authorList>
    </citation>
    <scope>NUCLEOTIDE SEQUENCE [LARGE SCALE GENOMIC DNA]</scope>
    <source>
        <strain evidence="27 28">M1</strain>
    </source>
</reference>
<evidence type="ECO:0000256" key="2">
    <source>
        <dbReference type="ARBA" id="ARBA00008335"/>
    </source>
</evidence>
<feature type="transmembrane region" description="Helical" evidence="25">
    <location>
        <begin position="12"/>
        <end position="31"/>
    </location>
</feature>
<evidence type="ECO:0000256" key="15">
    <source>
        <dbReference type="ARBA" id="ARBA00044899"/>
    </source>
</evidence>
<feature type="transmembrane region" description="Helical" evidence="25">
    <location>
        <begin position="347"/>
        <end position="367"/>
    </location>
</feature>
<keyword evidence="4 25" id="KW-0812">Transmembrane</keyword>
<evidence type="ECO:0000256" key="11">
    <source>
        <dbReference type="ARBA" id="ARBA00044884"/>
    </source>
</evidence>
<feature type="transmembrane region" description="Helical" evidence="25">
    <location>
        <begin position="225"/>
        <end position="246"/>
    </location>
</feature>
<evidence type="ECO:0000256" key="9">
    <source>
        <dbReference type="ARBA" id="ARBA00044878"/>
    </source>
</evidence>
<evidence type="ECO:0000256" key="20">
    <source>
        <dbReference type="ARBA" id="ARBA00044924"/>
    </source>
</evidence>
<accession>A0A6C0RKI7</accession>
<evidence type="ECO:0000256" key="21">
    <source>
        <dbReference type="ARBA" id="ARBA00044985"/>
    </source>
</evidence>
<comment type="catalytic activity">
    <reaction evidence="15">
        <text>L-arginyl-L-alpha-amino acid(out) = L-arginyl-L-alpha-amino acid(in)</text>
        <dbReference type="Rhea" id="RHEA:79371"/>
        <dbReference type="ChEBI" id="CHEBI:84315"/>
    </reaction>
</comment>
<comment type="catalytic activity">
    <reaction evidence="18">
        <text>L-histidyl-L-alpha-amino acid(out) = L-histidyl-L-alpha-amino acid(in)</text>
        <dbReference type="Rhea" id="RHEA:79379"/>
        <dbReference type="ChEBI" id="CHEBI:229964"/>
    </reaction>
</comment>
<organism evidence="27 28">
    <name type="scientific">Draconibacterium halophilum</name>
    <dbReference type="NCBI Taxonomy" id="2706887"/>
    <lineage>
        <taxon>Bacteria</taxon>
        <taxon>Pseudomonadati</taxon>
        <taxon>Bacteroidota</taxon>
        <taxon>Bacteroidia</taxon>
        <taxon>Marinilabiliales</taxon>
        <taxon>Prolixibacteraceae</taxon>
        <taxon>Draconibacterium</taxon>
    </lineage>
</organism>
<keyword evidence="6 25" id="KW-0472">Membrane</keyword>
<evidence type="ECO:0000256" key="5">
    <source>
        <dbReference type="ARBA" id="ARBA00022989"/>
    </source>
</evidence>
<keyword evidence="28" id="KW-1185">Reference proteome</keyword>
<name>A0A6C0RKI7_9BACT</name>
<feature type="transmembrane region" description="Helical" evidence="25">
    <location>
        <begin position="175"/>
        <end position="194"/>
    </location>
</feature>
<feature type="transmembrane region" description="Helical" evidence="25">
    <location>
        <begin position="266"/>
        <end position="283"/>
    </location>
</feature>
<comment type="catalytic activity">
    <reaction evidence="8">
        <text>L-lysyl-L-alanine(out) = L-lysyl-L-alanine(in)</text>
        <dbReference type="Rhea" id="RHEA:79399"/>
        <dbReference type="ChEBI" id="CHEBI:229954"/>
    </reaction>
</comment>
<evidence type="ECO:0000256" key="6">
    <source>
        <dbReference type="ARBA" id="ARBA00023136"/>
    </source>
</evidence>
<comment type="catalytic activity">
    <reaction evidence="10">
        <text>L-alpha-aminoacyl-L-arginine(out) = L-alpha-aminoacyl-L-arginine(in)</text>
        <dbReference type="Rhea" id="RHEA:79367"/>
        <dbReference type="ChEBI" id="CHEBI:229968"/>
    </reaction>
</comment>
<comment type="catalytic activity">
    <reaction evidence="16">
        <text>L-lysyl-L-lysine(out) = L-lysyl-L-lysine(in)</text>
        <dbReference type="Rhea" id="RHEA:79403"/>
        <dbReference type="ChEBI" id="CHEBI:229956"/>
    </reaction>
</comment>
<evidence type="ECO:0000256" key="23">
    <source>
        <dbReference type="ARBA" id="ARBA00045709"/>
    </source>
</evidence>
<feature type="transmembrane region" description="Helical" evidence="25">
    <location>
        <begin position="51"/>
        <end position="74"/>
    </location>
</feature>
<feature type="transmembrane region" description="Helical" evidence="25">
    <location>
        <begin position="387"/>
        <end position="405"/>
    </location>
</feature>
<comment type="catalytic activity">
    <reaction evidence="11">
        <text>L-alpha-aminoacyl-L-histidine(out) = L-alpha-aminoacyl-L-histidine(in)</text>
        <dbReference type="Rhea" id="RHEA:79375"/>
        <dbReference type="ChEBI" id="CHEBI:229967"/>
    </reaction>
</comment>
<feature type="domain" description="Major facilitator superfamily (MFS) profile" evidence="26">
    <location>
        <begin position="16"/>
        <end position="410"/>
    </location>
</feature>
<dbReference type="GO" id="GO:0022857">
    <property type="term" value="F:transmembrane transporter activity"/>
    <property type="evidence" value="ECO:0007669"/>
    <property type="project" value="InterPro"/>
</dbReference>
<evidence type="ECO:0000256" key="16">
    <source>
        <dbReference type="ARBA" id="ARBA00044900"/>
    </source>
</evidence>
<evidence type="ECO:0000313" key="28">
    <source>
        <dbReference type="Proteomes" id="UP000474630"/>
    </source>
</evidence>
<evidence type="ECO:0000256" key="22">
    <source>
        <dbReference type="ARBA" id="ARBA00045018"/>
    </source>
</evidence>
<feature type="transmembrane region" description="Helical" evidence="25">
    <location>
        <begin position="315"/>
        <end position="340"/>
    </location>
</feature>
<evidence type="ECO:0000256" key="17">
    <source>
        <dbReference type="ARBA" id="ARBA00044903"/>
    </source>
</evidence>
<keyword evidence="3" id="KW-0813">Transport</keyword>
<comment type="function">
    <text evidence="23">Lysosomal dipeptide uniporter that selectively exports lysine, arginine or histidine-containing dipeptides with a net positive charge from the lysosome lumen into the cytosol. Could play a role in a specific type of protein O-glycosylation indirectly regulating macrophages migration and tissue invasion. Also essential for liver homeostasis.</text>
</comment>